<dbReference type="Proteomes" id="UP000614490">
    <property type="component" value="Unassembled WGS sequence"/>
</dbReference>
<organism evidence="2 3">
    <name type="scientific">Halobacillus yeomjeoni</name>
    <dbReference type="NCBI Taxonomy" id="311194"/>
    <lineage>
        <taxon>Bacteria</taxon>
        <taxon>Bacillati</taxon>
        <taxon>Bacillota</taxon>
        <taxon>Bacilli</taxon>
        <taxon>Bacillales</taxon>
        <taxon>Bacillaceae</taxon>
        <taxon>Halobacillus</taxon>
    </lineage>
</organism>
<comment type="caution">
    <text evidence="2">The sequence shown here is derived from an EMBL/GenBank/DDBJ whole genome shotgun (WGS) entry which is preliminary data.</text>
</comment>
<evidence type="ECO:0000313" key="3">
    <source>
        <dbReference type="Proteomes" id="UP000614490"/>
    </source>
</evidence>
<protein>
    <recommendedName>
        <fullName evidence="1">Endospore appendages core domain-containing protein</fullName>
    </recommendedName>
</protein>
<name>A0A931MTV7_9BACI</name>
<dbReference type="EMBL" id="JADZSC010000001">
    <property type="protein sequence ID" value="MBH0228856.1"/>
    <property type="molecule type" value="Genomic_DNA"/>
</dbReference>
<dbReference type="Pfam" id="PF13157">
    <property type="entry name" value="Enas"/>
    <property type="match status" value="1"/>
</dbReference>
<gene>
    <name evidence="2" type="ORF">H0267_01410</name>
</gene>
<sequence>MSSCSANGSSDICGNFRLPCNSGLIDIFNIVGNKKKATGSITIFFDTGCSDHLQIVIEDSKNCQLVFTVNEGSTRTLVVDDFVKIQLSCPHCSNLKPCVGKYCLDYKLKAIKKEYYY</sequence>
<dbReference type="AlphaFoldDB" id="A0A931MTV7"/>
<proteinExistence type="predicted"/>
<accession>A0A931MTV7</accession>
<dbReference type="RefSeq" id="WP_197315500.1">
    <property type="nucleotide sequence ID" value="NZ_JADZSC010000001.1"/>
</dbReference>
<evidence type="ECO:0000259" key="1">
    <source>
        <dbReference type="Pfam" id="PF13157"/>
    </source>
</evidence>
<keyword evidence="3" id="KW-1185">Reference proteome</keyword>
<reference evidence="2 3" key="1">
    <citation type="journal article" date="2005" name="Int. J. Syst. Evol. Microbiol.">
        <title>Halobacillus yeomjeoni sp. nov., isolated from a marine solar saltern in Korea.</title>
        <authorList>
            <person name="Yoon J.H."/>
            <person name="Kang S.J."/>
            <person name="Lee C.H."/>
            <person name="Oh H.W."/>
            <person name="Oh T.K."/>
        </authorList>
    </citation>
    <scope>NUCLEOTIDE SEQUENCE [LARGE SCALE GENOMIC DNA]</scope>
    <source>
        <strain evidence="2 3">KCTC 3957</strain>
    </source>
</reference>
<evidence type="ECO:0000313" key="2">
    <source>
        <dbReference type="EMBL" id="MBH0228856.1"/>
    </source>
</evidence>
<feature type="domain" description="Endospore appendages core" evidence="1">
    <location>
        <begin position="11"/>
        <end position="106"/>
    </location>
</feature>
<dbReference type="InterPro" id="IPR025055">
    <property type="entry name" value="Ena_core"/>
</dbReference>